<dbReference type="Pfam" id="PF04914">
    <property type="entry name" value="DltD"/>
    <property type="match status" value="1"/>
</dbReference>
<organism evidence="1 2">
    <name type="scientific">Roseburia faecis</name>
    <dbReference type="NCBI Taxonomy" id="301302"/>
    <lineage>
        <taxon>Bacteria</taxon>
        <taxon>Bacillati</taxon>
        <taxon>Bacillota</taxon>
        <taxon>Clostridia</taxon>
        <taxon>Lachnospirales</taxon>
        <taxon>Lachnospiraceae</taxon>
        <taxon>Roseburia</taxon>
    </lineage>
</organism>
<dbReference type="EMBL" id="CVRR01000014">
    <property type="protein sequence ID" value="CRL36839.1"/>
    <property type="molecule type" value="Genomic_DNA"/>
</dbReference>
<keyword evidence="2" id="KW-1185">Reference proteome</keyword>
<proteinExistence type="predicted"/>
<dbReference type="InterPro" id="IPR006998">
    <property type="entry name" value="DltD"/>
</dbReference>
<dbReference type="AlphaFoldDB" id="A0A0M6WKC9"/>
<dbReference type="RefSeq" id="WP_055067601.1">
    <property type="nucleotide sequence ID" value="NZ_CP173697.1"/>
</dbReference>
<gene>
    <name evidence="1" type="ORF">M72_27221</name>
</gene>
<protein>
    <recommendedName>
        <fullName evidence="3">DUF1574 domain-containing protein</fullName>
    </recommendedName>
</protein>
<dbReference type="Proteomes" id="UP000049979">
    <property type="component" value="Unassembled WGS sequence"/>
</dbReference>
<dbReference type="OrthoDB" id="1886856at2"/>
<sequence length="370" mass="43156">MIVYVKECQYVSLKDIVTWIKNGIAVQPFKSKADVRENDVVIMSNRDEDTDIRLTMNNVLIYEDFFEKVSSSIIQEFCYNHDYYYLKNALSRAKESDITTLISGASYGVLGIDPSYIENTVNLSSISQDLYYSSSLVKGACATNLNIKNIVFCVGYYYFFTDLSRTQNQDEILRISKVYKPLLHDEHHCILLPPCNKMLYESNIFDIEKVFDLYTWGEYTKGFFNQNRQRKDFAAKEWDDKSKSWSELSSREKIEAGKRRAELHNRSIKRESSFFENVTILQDFLDFCSKREINVLFVITPVTSYYLDYLDPDFKSEFYRVLNEVNGIVHLLDLSDNKEFVDADFNDTDHLNDRGAKKLTLNIVQALAEM</sequence>
<reference evidence="2" key="1">
    <citation type="submission" date="2015-05" db="EMBL/GenBank/DDBJ databases">
        <authorList>
            <consortium name="Pathogen Informatics"/>
        </authorList>
    </citation>
    <scope>NUCLEOTIDE SEQUENCE [LARGE SCALE GENOMIC DNA]</scope>
    <source>
        <strain evidence="2">M72</strain>
    </source>
</reference>
<name>A0A0M6WKC9_9FIRM</name>
<evidence type="ECO:0000313" key="1">
    <source>
        <dbReference type="EMBL" id="CRL36839.1"/>
    </source>
</evidence>
<accession>A0A0M6WKC9</accession>
<evidence type="ECO:0008006" key="3">
    <source>
        <dbReference type="Google" id="ProtNLM"/>
    </source>
</evidence>
<evidence type="ECO:0000313" key="2">
    <source>
        <dbReference type="Proteomes" id="UP000049979"/>
    </source>
</evidence>